<protein>
    <submittedName>
        <fullName evidence="2">Uncharacterized protein</fullName>
    </submittedName>
</protein>
<proteinExistence type="predicted"/>
<feature type="region of interest" description="Disordered" evidence="1">
    <location>
        <begin position="141"/>
        <end position="161"/>
    </location>
</feature>
<sequence length="279" mass="29284">MKLHWLLVAQALAKKKTCPIPDDDIYVMVYGESVKDLPCGTTLCLTFMGNSFNVQAYKENAYCDSDLCTDIDTFLYYFSYGSDDSSSVIDWKIGSCDQPGSGIVSRLFPMGGKPPPVPTTQVQPQINGNGNDNGVLISPITRQHPGNSLKTVPGNPQATGADQIDFLTRPAVFAALMNGGPTPAPQSPSSPSAPTGLPLQPVANGDSSSPVQSGSIPNLTPSATNLTDSGNPQNTVASVAPTAVVPTPTKSNGQGKSLLILGNTNFAHYLTLLILSFIL</sequence>
<name>A0AAD5UB74_9FUNG</name>
<dbReference type="Proteomes" id="UP001210925">
    <property type="component" value="Unassembled WGS sequence"/>
</dbReference>
<gene>
    <name evidence="2" type="ORF">HK103_000741</name>
</gene>
<evidence type="ECO:0000256" key="1">
    <source>
        <dbReference type="SAM" id="MobiDB-lite"/>
    </source>
</evidence>
<evidence type="ECO:0000313" key="2">
    <source>
        <dbReference type="EMBL" id="KAJ3253362.1"/>
    </source>
</evidence>
<dbReference type="EMBL" id="JADGKB010000112">
    <property type="protein sequence ID" value="KAJ3253362.1"/>
    <property type="molecule type" value="Genomic_DNA"/>
</dbReference>
<feature type="region of interest" description="Disordered" evidence="1">
    <location>
        <begin position="177"/>
        <end position="235"/>
    </location>
</feature>
<evidence type="ECO:0000313" key="3">
    <source>
        <dbReference type="Proteomes" id="UP001210925"/>
    </source>
</evidence>
<feature type="compositionally biased region" description="Polar residues" evidence="1">
    <location>
        <begin position="205"/>
        <end position="234"/>
    </location>
</feature>
<comment type="caution">
    <text evidence="2">The sequence shown here is derived from an EMBL/GenBank/DDBJ whole genome shotgun (WGS) entry which is preliminary data.</text>
</comment>
<keyword evidence="3" id="KW-1185">Reference proteome</keyword>
<dbReference type="AlphaFoldDB" id="A0AAD5UB74"/>
<accession>A0AAD5UB74</accession>
<organism evidence="2 3">
    <name type="scientific">Boothiomyces macroporosus</name>
    <dbReference type="NCBI Taxonomy" id="261099"/>
    <lineage>
        <taxon>Eukaryota</taxon>
        <taxon>Fungi</taxon>
        <taxon>Fungi incertae sedis</taxon>
        <taxon>Chytridiomycota</taxon>
        <taxon>Chytridiomycota incertae sedis</taxon>
        <taxon>Chytridiomycetes</taxon>
        <taxon>Rhizophydiales</taxon>
        <taxon>Terramycetaceae</taxon>
        <taxon>Boothiomyces</taxon>
    </lineage>
</organism>
<reference evidence="2" key="1">
    <citation type="submission" date="2020-05" db="EMBL/GenBank/DDBJ databases">
        <title>Phylogenomic resolution of chytrid fungi.</title>
        <authorList>
            <person name="Stajich J.E."/>
            <person name="Amses K."/>
            <person name="Simmons R."/>
            <person name="Seto K."/>
            <person name="Myers J."/>
            <person name="Bonds A."/>
            <person name="Quandt C.A."/>
            <person name="Barry K."/>
            <person name="Liu P."/>
            <person name="Grigoriev I."/>
            <person name="Longcore J.E."/>
            <person name="James T.Y."/>
        </authorList>
    </citation>
    <scope>NUCLEOTIDE SEQUENCE</scope>
    <source>
        <strain evidence="2">PLAUS21</strain>
    </source>
</reference>
<feature type="compositionally biased region" description="Polar residues" evidence="1">
    <location>
        <begin position="141"/>
        <end position="160"/>
    </location>
</feature>